<organism evidence="1 2">
    <name type="scientific">Candidatus Brocadia fulgida</name>
    <dbReference type="NCBI Taxonomy" id="380242"/>
    <lineage>
        <taxon>Bacteria</taxon>
        <taxon>Pseudomonadati</taxon>
        <taxon>Planctomycetota</taxon>
        <taxon>Candidatus Brocadiia</taxon>
        <taxon>Candidatus Brocadiales</taxon>
        <taxon>Candidatus Brocadiaceae</taxon>
        <taxon>Candidatus Brocadia</taxon>
    </lineage>
</organism>
<gene>
    <name evidence="1" type="ORF">BROFUL_02224</name>
</gene>
<reference evidence="1 2" key="1">
    <citation type="journal article" date="2013" name="BMC Microbiol.">
        <title>Identification of the type II cytochrome c maturation pathway in anammox bacteria by comparative genomics.</title>
        <authorList>
            <person name="Ferousi C."/>
            <person name="Speth D.R."/>
            <person name="Reimann J."/>
            <person name="Op den Camp H.J."/>
            <person name="Allen J.W."/>
            <person name="Keltjens J.T."/>
            <person name="Jetten M.S."/>
        </authorList>
    </citation>
    <scope>NUCLEOTIDE SEQUENCE [LARGE SCALE GENOMIC DNA]</scope>
    <source>
        <strain evidence="1">RU1</strain>
    </source>
</reference>
<sequence>MFGGIEGFKCCRHSPSETFEVRTKATLAKSELVRADKTGFKK</sequence>
<accession>A0A0M2USK2</accession>
<dbReference type="AlphaFoldDB" id="A0A0M2USK2"/>
<evidence type="ECO:0000313" key="2">
    <source>
        <dbReference type="Proteomes" id="UP000034954"/>
    </source>
</evidence>
<evidence type="ECO:0000313" key="1">
    <source>
        <dbReference type="EMBL" id="KKO19043.1"/>
    </source>
</evidence>
<dbReference type="Proteomes" id="UP000034954">
    <property type="component" value="Unassembled WGS sequence"/>
</dbReference>
<dbReference type="EMBL" id="LAQJ01000222">
    <property type="protein sequence ID" value="KKO19043.1"/>
    <property type="molecule type" value="Genomic_DNA"/>
</dbReference>
<keyword evidence="2" id="KW-1185">Reference proteome</keyword>
<protein>
    <submittedName>
        <fullName evidence="1">Uncharacterized protein</fullName>
    </submittedName>
</protein>
<comment type="caution">
    <text evidence="1">The sequence shown here is derived from an EMBL/GenBank/DDBJ whole genome shotgun (WGS) entry which is preliminary data.</text>
</comment>
<name>A0A0M2USK2_9BACT</name>
<proteinExistence type="predicted"/>